<name>A0ACC0ZYS7_9ROSI</name>
<organism evidence="1 2">
    <name type="scientific">Pistacia atlantica</name>
    <dbReference type="NCBI Taxonomy" id="434234"/>
    <lineage>
        <taxon>Eukaryota</taxon>
        <taxon>Viridiplantae</taxon>
        <taxon>Streptophyta</taxon>
        <taxon>Embryophyta</taxon>
        <taxon>Tracheophyta</taxon>
        <taxon>Spermatophyta</taxon>
        <taxon>Magnoliopsida</taxon>
        <taxon>eudicotyledons</taxon>
        <taxon>Gunneridae</taxon>
        <taxon>Pentapetalae</taxon>
        <taxon>rosids</taxon>
        <taxon>malvids</taxon>
        <taxon>Sapindales</taxon>
        <taxon>Anacardiaceae</taxon>
        <taxon>Pistacia</taxon>
    </lineage>
</organism>
<evidence type="ECO:0000313" key="1">
    <source>
        <dbReference type="EMBL" id="KAJ0079922.1"/>
    </source>
</evidence>
<gene>
    <name evidence="1" type="ORF">Patl1_22902</name>
</gene>
<evidence type="ECO:0000313" key="2">
    <source>
        <dbReference type="Proteomes" id="UP001164250"/>
    </source>
</evidence>
<sequence>MPQGQQPRRGWCRCCCNLIFSLGLTSLFMWLNLRTSNPKCSIQDFYLPALNKSLKSPHNTTLYFTLKLVNTNTDKGVYYDPVNFTIVNKANATDYIGNYVVPKFYQGHKKKARKHGSVKVDKRVLSRVVFSDGTAIFRVDLATAVRFKIMAWKTKRHRIRVGADVMVNDHGTFNEKNIKLSQATMSVRFCREVGVLLNFLVFVLLNL</sequence>
<accession>A0ACC0ZYS7</accession>
<comment type="caution">
    <text evidence="1">The sequence shown here is derived from an EMBL/GenBank/DDBJ whole genome shotgun (WGS) entry which is preliminary data.</text>
</comment>
<dbReference type="EMBL" id="CM047909">
    <property type="protein sequence ID" value="KAJ0079922.1"/>
    <property type="molecule type" value="Genomic_DNA"/>
</dbReference>
<protein>
    <submittedName>
        <fullName evidence="1">Uncharacterized protein</fullName>
    </submittedName>
</protein>
<keyword evidence="2" id="KW-1185">Reference proteome</keyword>
<proteinExistence type="predicted"/>
<reference evidence="2" key="1">
    <citation type="journal article" date="2023" name="G3 (Bethesda)">
        <title>Genome assembly and association tests identify interacting loci associated with vigor, precocity, and sex in interspecific pistachio rootstocks.</title>
        <authorList>
            <person name="Palmer W."/>
            <person name="Jacygrad E."/>
            <person name="Sagayaradj S."/>
            <person name="Cavanaugh K."/>
            <person name="Han R."/>
            <person name="Bertier L."/>
            <person name="Beede B."/>
            <person name="Kafkas S."/>
            <person name="Golino D."/>
            <person name="Preece J."/>
            <person name="Michelmore R."/>
        </authorList>
    </citation>
    <scope>NUCLEOTIDE SEQUENCE [LARGE SCALE GENOMIC DNA]</scope>
</reference>
<dbReference type="Proteomes" id="UP001164250">
    <property type="component" value="Chromosome 13"/>
</dbReference>